<dbReference type="EMBL" id="BMDC01000001">
    <property type="protein sequence ID" value="GGH56227.1"/>
    <property type="molecule type" value="Genomic_DNA"/>
</dbReference>
<accession>A0A917ILS5</accession>
<dbReference type="SUPFAM" id="SSF55811">
    <property type="entry name" value="Nudix"/>
    <property type="match status" value="1"/>
</dbReference>
<dbReference type="RefSeq" id="WP_188358321.1">
    <property type="nucleotide sequence ID" value="NZ_BMDC01000001.1"/>
</dbReference>
<evidence type="ECO:0000313" key="3">
    <source>
        <dbReference type="EMBL" id="GGH56227.1"/>
    </source>
</evidence>
<dbReference type="InterPro" id="IPR000086">
    <property type="entry name" value="NUDIX_hydrolase_dom"/>
</dbReference>
<evidence type="ECO:0000313" key="4">
    <source>
        <dbReference type="Proteomes" id="UP000600171"/>
    </source>
</evidence>
<feature type="domain" description="Nudix hydrolase" evidence="2">
    <location>
        <begin position="70"/>
        <end position="204"/>
    </location>
</feature>
<protein>
    <submittedName>
        <fullName evidence="3">NTP pyrophosphohydrolase</fullName>
    </submittedName>
</protein>
<proteinExistence type="predicted"/>
<dbReference type="Pfam" id="PF00293">
    <property type="entry name" value="NUDIX"/>
    <property type="match status" value="1"/>
</dbReference>
<dbReference type="GO" id="GO:0019693">
    <property type="term" value="P:ribose phosphate metabolic process"/>
    <property type="evidence" value="ECO:0007669"/>
    <property type="project" value="TreeGrafter"/>
</dbReference>
<dbReference type="CDD" id="cd24158">
    <property type="entry name" value="NUDIX_ADPRase_Rv1700"/>
    <property type="match status" value="1"/>
</dbReference>
<gene>
    <name evidence="3" type="ORF">GCM10007359_00110</name>
</gene>
<organism evidence="3 4">
    <name type="scientific">Rothia aerolata</name>
    <dbReference type="NCBI Taxonomy" id="1812262"/>
    <lineage>
        <taxon>Bacteria</taxon>
        <taxon>Bacillati</taxon>
        <taxon>Actinomycetota</taxon>
        <taxon>Actinomycetes</taxon>
        <taxon>Micrococcales</taxon>
        <taxon>Micrococcaceae</taxon>
        <taxon>Rothia</taxon>
    </lineage>
</organism>
<dbReference type="InterPro" id="IPR015797">
    <property type="entry name" value="NUDIX_hydrolase-like_dom_sf"/>
</dbReference>
<comment type="caution">
    <text evidence="3">The sequence shown here is derived from an EMBL/GenBank/DDBJ whole genome shotgun (WGS) entry which is preliminary data.</text>
</comment>
<name>A0A917ILS5_9MICC</name>
<dbReference type="PANTHER" id="PTHR11839">
    <property type="entry name" value="UDP/ADP-SUGAR PYROPHOSPHATASE"/>
    <property type="match status" value="1"/>
</dbReference>
<sequence length="254" mass="28323">MQQNLNPSVGNAPRLNAPEIAKSQQTIADIANPRYVTSRETKFEGYVWDVIREGIALEEGAEPFERDFLLHPGAVAVAALNEQNQILLINQYRHPVRANLWEVPAGLLDIDGEPPQAAAARELAEETFIQAEQWDSLMEFYNSPGGMGEACRIFLARGISEIPRDQREERVHEESEIVMRWVDIEDAVQAVLAGRIHNASSTNAILAVDAAIKRNFETLFSADAPFSAHPVLRGENFRGEIRPAESAPEQETQR</sequence>
<dbReference type="GO" id="GO:0005829">
    <property type="term" value="C:cytosol"/>
    <property type="evidence" value="ECO:0007669"/>
    <property type="project" value="TreeGrafter"/>
</dbReference>
<dbReference type="AlphaFoldDB" id="A0A917ILS5"/>
<reference evidence="3 4" key="1">
    <citation type="journal article" date="2014" name="Int. J. Syst. Evol. Microbiol.">
        <title>Complete genome sequence of Corynebacterium casei LMG S-19264T (=DSM 44701T), isolated from a smear-ripened cheese.</title>
        <authorList>
            <consortium name="US DOE Joint Genome Institute (JGI-PGF)"/>
            <person name="Walter F."/>
            <person name="Albersmeier A."/>
            <person name="Kalinowski J."/>
            <person name="Ruckert C."/>
        </authorList>
    </citation>
    <scope>NUCLEOTIDE SEQUENCE [LARGE SCALE GENOMIC DNA]</scope>
    <source>
        <strain evidence="3 4">CCM 8669</strain>
    </source>
</reference>
<evidence type="ECO:0000256" key="1">
    <source>
        <dbReference type="ARBA" id="ARBA00022801"/>
    </source>
</evidence>
<evidence type="ECO:0000259" key="2">
    <source>
        <dbReference type="PROSITE" id="PS51462"/>
    </source>
</evidence>
<dbReference type="Proteomes" id="UP000600171">
    <property type="component" value="Unassembled WGS sequence"/>
</dbReference>
<dbReference type="PROSITE" id="PS51462">
    <property type="entry name" value="NUDIX"/>
    <property type="match status" value="1"/>
</dbReference>
<dbReference type="GO" id="GO:0016787">
    <property type="term" value="F:hydrolase activity"/>
    <property type="evidence" value="ECO:0007669"/>
    <property type="project" value="UniProtKB-KW"/>
</dbReference>
<keyword evidence="4" id="KW-1185">Reference proteome</keyword>
<dbReference type="GO" id="GO:0006753">
    <property type="term" value="P:nucleoside phosphate metabolic process"/>
    <property type="evidence" value="ECO:0007669"/>
    <property type="project" value="TreeGrafter"/>
</dbReference>
<keyword evidence="1" id="KW-0378">Hydrolase</keyword>
<dbReference type="PANTHER" id="PTHR11839:SF31">
    <property type="entry name" value="ADP-RIBOSE PYROPHOSPHATASE"/>
    <property type="match status" value="1"/>
</dbReference>
<dbReference type="Gene3D" id="3.90.79.10">
    <property type="entry name" value="Nucleoside Triphosphate Pyrophosphohydrolase"/>
    <property type="match status" value="1"/>
</dbReference>